<keyword evidence="1" id="KW-0812">Transmembrane</keyword>
<dbReference type="Proteomes" id="UP000028123">
    <property type="component" value="Unassembled WGS sequence"/>
</dbReference>
<organism evidence="2 3">
    <name type="scientific">Paenibacillus tyrfis</name>
    <dbReference type="NCBI Taxonomy" id="1501230"/>
    <lineage>
        <taxon>Bacteria</taxon>
        <taxon>Bacillati</taxon>
        <taxon>Bacillota</taxon>
        <taxon>Bacilli</taxon>
        <taxon>Bacillales</taxon>
        <taxon>Paenibacillaceae</taxon>
        <taxon>Paenibacillus</taxon>
    </lineage>
</organism>
<gene>
    <name evidence="2" type="ORF">ET33_20300</name>
</gene>
<sequence length="95" mass="9117">MTHGFGVEIKAIGAAAAGGVIGAIAATAVIAVIAATAVTTAIAVTAAIAATAAIAVVGADAKGAKRQRHADKAIAVTELYADAYGKVAQKAYPQG</sequence>
<dbReference type="EMBL" id="JNVM01000030">
    <property type="protein sequence ID" value="KEQ22936.1"/>
    <property type="molecule type" value="Genomic_DNA"/>
</dbReference>
<accession>A0A081NWW3</accession>
<feature type="transmembrane region" description="Helical" evidence="1">
    <location>
        <begin position="12"/>
        <end position="35"/>
    </location>
</feature>
<keyword evidence="1" id="KW-1133">Transmembrane helix</keyword>
<proteinExistence type="predicted"/>
<name>A0A081NWW3_9BACL</name>
<reference evidence="2 3" key="1">
    <citation type="submission" date="2014-06" db="EMBL/GenBank/DDBJ databases">
        <title>Draft genome sequence of Paenibacillus sp. MSt1.</title>
        <authorList>
            <person name="Aw Y.K."/>
            <person name="Ong K.S."/>
            <person name="Gan H.M."/>
            <person name="Lee S.M."/>
        </authorList>
    </citation>
    <scope>NUCLEOTIDE SEQUENCE [LARGE SCALE GENOMIC DNA]</scope>
    <source>
        <strain evidence="2 3">MSt1</strain>
    </source>
</reference>
<dbReference type="AlphaFoldDB" id="A0A081NWW3"/>
<evidence type="ECO:0000313" key="3">
    <source>
        <dbReference type="Proteomes" id="UP000028123"/>
    </source>
</evidence>
<evidence type="ECO:0000256" key="1">
    <source>
        <dbReference type="SAM" id="Phobius"/>
    </source>
</evidence>
<evidence type="ECO:0000313" key="2">
    <source>
        <dbReference type="EMBL" id="KEQ22936.1"/>
    </source>
</evidence>
<protein>
    <submittedName>
        <fullName evidence="2">Uncharacterized protein</fullName>
    </submittedName>
</protein>
<comment type="caution">
    <text evidence="2">The sequence shown here is derived from an EMBL/GenBank/DDBJ whole genome shotgun (WGS) entry which is preliminary data.</text>
</comment>
<keyword evidence="1" id="KW-0472">Membrane</keyword>
<feature type="transmembrane region" description="Helical" evidence="1">
    <location>
        <begin position="41"/>
        <end position="59"/>
    </location>
</feature>
<keyword evidence="3" id="KW-1185">Reference proteome</keyword>